<reference evidence="4" key="1">
    <citation type="journal article" date="2019" name="Int. J. Syst. Evol. Microbiol.">
        <title>The Global Catalogue of Microorganisms (GCM) 10K type strain sequencing project: providing services to taxonomists for standard genome sequencing and annotation.</title>
        <authorList>
            <consortium name="The Broad Institute Genomics Platform"/>
            <consortium name="The Broad Institute Genome Sequencing Center for Infectious Disease"/>
            <person name="Wu L."/>
            <person name="Ma J."/>
        </authorList>
    </citation>
    <scope>NUCLEOTIDE SEQUENCE [LARGE SCALE GENOMIC DNA]</scope>
    <source>
        <strain evidence="4">CCUG 60023</strain>
    </source>
</reference>
<dbReference type="Pfam" id="PF03480">
    <property type="entry name" value="DctP"/>
    <property type="match status" value="1"/>
</dbReference>
<name>A0ABW3FG76_9HYPH</name>
<dbReference type="CDD" id="cd13604">
    <property type="entry name" value="PBP2_TRAP_ketoacid_lactate_like"/>
    <property type="match status" value="1"/>
</dbReference>
<dbReference type="Gene3D" id="3.40.190.170">
    <property type="entry name" value="Bacterial extracellular solute-binding protein, family 7"/>
    <property type="match status" value="1"/>
</dbReference>
<evidence type="ECO:0000256" key="1">
    <source>
        <dbReference type="ARBA" id="ARBA00022729"/>
    </source>
</evidence>
<dbReference type="PANTHER" id="PTHR33376:SF5">
    <property type="entry name" value="EXTRACYTOPLASMIC SOLUTE RECEPTOR PROTEIN"/>
    <property type="match status" value="1"/>
</dbReference>
<dbReference type="PROSITE" id="PS51318">
    <property type="entry name" value="TAT"/>
    <property type="match status" value="1"/>
</dbReference>
<dbReference type="InterPro" id="IPR006311">
    <property type="entry name" value="TAT_signal"/>
</dbReference>
<gene>
    <name evidence="3" type="ORF">ACFQ14_05400</name>
</gene>
<dbReference type="RefSeq" id="WP_377211682.1">
    <property type="nucleotide sequence ID" value="NZ_JBHTJV010000003.1"/>
</dbReference>
<feature type="signal peptide" evidence="2">
    <location>
        <begin position="1"/>
        <end position="28"/>
    </location>
</feature>
<dbReference type="PANTHER" id="PTHR33376">
    <property type="match status" value="1"/>
</dbReference>
<accession>A0ABW3FG76</accession>
<dbReference type="NCBIfam" id="NF037995">
    <property type="entry name" value="TRAP_S1"/>
    <property type="match status" value="1"/>
</dbReference>
<keyword evidence="1 2" id="KW-0732">Signal</keyword>
<dbReference type="InterPro" id="IPR038404">
    <property type="entry name" value="TRAP_DctP_sf"/>
</dbReference>
<dbReference type="InterPro" id="IPR018389">
    <property type="entry name" value="DctP_fam"/>
</dbReference>
<keyword evidence="4" id="KW-1185">Reference proteome</keyword>
<proteinExistence type="predicted"/>
<evidence type="ECO:0000256" key="2">
    <source>
        <dbReference type="SAM" id="SignalP"/>
    </source>
</evidence>
<evidence type="ECO:0000313" key="3">
    <source>
        <dbReference type="EMBL" id="MFD0915836.1"/>
    </source>
</evidence>
<dbReference type="Proteomes" id="UP001597101">
    <property type="component" value="Unassembled WGS sequence"/>
</dbReference>
<evidence type="ECO:0000313" key="4">
    <source>
        <dbReference type="Proteomes" id="UP001597101"/>
    </source>
</evidence>
<sequence>MTIKTTRRAALAAIGAAPAAALSLPAIAQEKIEWRMVTSWPKNLPGPGITAQRLADAITAMSGGRLTVKLYAAGEIVPALEVFDAIAGGTAQMGHTASLFWGGKVPAAPLFTAGPFGLTPLEHITWIDHGGGQEIWDKLYEPFDIKPLMAGNTGFQMGGWFKEEVMGLDDLKGLRIRMPGLGGEVMRRLGAAPVTLPPGDILPALQSGAIDATEFLGPSSDLAMGFYRAAKFYYTPGWHEPNGTGEALISKSALAALPADLQAIVMSACGSENIRALGEAEWLNAARLKVLVEEKGVELRDFPRDIIAAARAAAVETLNDLAQRDDLTAQAVDSFRGASKHLADWSTQSVQKFLAART</sequence>
<feature type="chain" id="PRO_5047029954" evidence="2">
    <location>
        <begin position="29"/>
        <end position="358"/>
    </location>
</feature>
<comment type="caution">
    <text evidence="3">The sequence shown here is derived from an EMBL/GenBank/DDBJ whole genome shotgun (WGS) entry which is preliminary data.</text>
</comment>
<dbReference type="Gene3D" id="3.40.190.10">
    <property type="entry name" value="Periplasmic binding protein-like II"/>
    <property type="match status" value="1"/>
</dbReference>
<dbReference type="EMBL" id="JBHTJV010000003">
    <property type="protein sequence ID" value="MFD0915836.1"/>
    <property type="molecule type" value="Genomic_DNA"/>
</dbReference>
<dbReference type="PIRSF" id="PIRSF039026">
    <property type="entry name" value="SiaP"/>
    <property type="match status" value="1"/>
</dbReference>
<protein>
    <submittedName>
        <fullName evidence="3">TRAP transporter substrate-binding protein</fullName>
    </submittedName>
</protein>
<dbReference type="InterPro" id="IPR026289">
    <property type="entry name" value="SBP_TakP-like"/>
</dbReference>
<organism evidence="3 4">
    <name type="scientific">Pseudahrensia aquimaris</name>
    <dbReference type="NCBI Taxonomy" id="744461"/>
    <lineage>
        <taxon>Bacteria</taxon>
        <taxon>Pseudomonadati</taxon>
        <taxon>Pseudomonadota</taxon>
        <taxon>Alphaproteobacteria</taxon>
        <taxon>Hyphomicrobiales</taxon>
        <taxon>Ahrensiaceae</taxon>
        <taxon>Pseudahrensia</taxon>
    </lineage>
</organism>